<dbReference type="Pfam" id="PF00482">
    <property type="entry name" value="T2SSF"/>
    <property type="match status" value="1"/>
</dbReference>
<evidence type="ECO:0000256" key="3">
    <source>
        <dbReference type="ARBA" id="ARBA00022692"/>
    </source>
</evidence>
<protein>
    <submittedName>
        <fullName evidence="8">Tight adherence protein B</fullName>
    </submittedName>
</protein>
<organism evidence="8 9">
    <name type="scientific">Kibdelosporangium banguiense</name>
    <dbReference type="NCBI Taxonomy" id="1365924"/>
    <lineage>
        <taxon>Bacteria</taxon>
        <taxon>Bacillati</taxon>
        <taxon>Actinomycetota</taxon>
        <taxon>Actinomycetes</taxon>
        <taxon>Pseudonocardiales</taxon>
        <taxon>Pseudonocardiaceae</taxon>
        <taxon>Kibdelosporangium</taxon>
    </lineage>
</organism>
<feature type="transmembrane region" description="Helical" evidence="6">
    <location>
        <begin position="191"/>
        <end position="210"/>
    </location>
</feature>
<evidence type="ECO:0000256" key="2">
    <source>
        <dbReference type="ARBA" id="ARBA00022475"/>
    </source>
</evidence>
<gene>
    <name evidence="8" type="ORF">JOF56_001815</name>
</gene>
<reference evidence="8 9" key="1">
    <citation type="submission" date="2021-03" db="EMBL/GenBank/DDBJ databases">
        <title>Sequencing the genomes of 1000 actinobacteria strains.</title>
        <authorList>
            <person name="Klenk H.-P."/>
        </authorList>
    </citation>
    <scope>NUCLEOTIDE SEQUENCE [LARGE SCALE GENOMIC DNA]</scope>
    <source>
        <strain evidence="8 9">DSM 46670</strain>
    </source>
</reference>
<dbReference type="PANTHER" id="PTHR35007">
    <property type="entry name" value="INTEGRAL MEMBRANE PROTEIN-RELATED"/>
    <property type="match status" value="1"/>
</dbReference>
<sequence>MTLLFVAGALLVWPSGAASRRLAELVGVPRRAWRVPKPTTVLVALGSGLSGGLLFGVGGAIAGVLAGVVAWKRWRARQRLRQSVASVAELAETLRSFVAELRAGAQPVVAAESVAEDAPPAGAEAMQTIASAARAGGDAEQATREPLVAEVVHAWVLAQRHGLPLADVLAAVAKDLDQRVRFARQTHAKMAGPRASAAVLAGLPVLGIVLGEAVGANPLRVLAFTGIGQIVLVLGVALVCAGVIWCARLTQRVVQP</sequence>
<evidence type="ECO:0000313" key="8">
    <source>
        <dbReference type="EMBL" id="MBP2321430.1"/>
    </source>
</evidence>
<accession>A0ABS4TAH4</accession>
<name>A0ABS4TAH4_9PSEU</name>
<dbReference type="PANTHER" id="PTHR35007:SF4">
    <property type="entry name" value="CONSERVED TRANSMEMBRANE PROTEIN-RELATED"/>
    <property type="match status" value="1"/>
</dbReference>
<dbReference type="RefSeq" id="WP_209636295.1">
    <property type="nucleotide sequence ID" value="NZ_JAGINW010000001.1"/>
</dbReference>
<dbReference type="EMBL" id="JAGINW010000001">
    <property type="protein sequence ID" value="MBP2321430.1"/>
    <property type="molecule type" value="Genomic_DNA"/>
</dbReference>
<keyword evidence="9" id="KW-1185">Reference proteome</keyword>
<proteinExistence type="predicted"/>
<keyword evidence="3 6" id="KW-0812">Transmembrane</keyword>
<comment type="caution">
    <text evidence="8">The sequence shown here is derived from an EMBL/GenBank/DDBJ whole genome shotgun (WGS) entry which is preliminary data.</text>
</comment>
<evidence type="ECO:0000313" key="9">
    <source>
        <dbReference type="Proteomes" id="UP001519332"/>
    </source>
</evidence>
<evidence type="ECO:0000256" key="6">
    <source>
        <dbReference type="SAM" id="Phobius"/>
    </source>
</evidence>
<feature type="transmembrane region" description="Helical" evidence="6">
    <location>
        <begin position="222"/>
        <end position="247"/>
    </location>
</feature>
<keyword evidence="5 6" id="KW-0472">Membrane</keyword>
<keyword evidence="4 6" id="KW-1133">Transmembrane helix</keyword>
<evidence type="ECO:0000256" key="4">
    <source>
        <dbReference type="ARBA" id="ARBA00022989"/>
    </source>
</evidence>
<comment type="subcellular location">
    <subcellularLocation>
        <location evidence="1">Cell membrane</location>
        <topology evidence="1">Multi-pass membrane protein</topology>
    </subcellularLocation>
</comment>
<evidence type="ECO:0000256" key="5">
    <source>
        <dbReference type="ARBA" id="ARBA00023136"/>
    </source>
</evidence>
<evidence type="ECO:0000259" key="7">
    <source>
        <dbReference type="Pfam" id="PF00482"/>
    </source>
</evidence>
<evidence type="ECO:0000256" key="1">
    <source>
        <dbReference type="ARBA" id="ARBA00004651"/>
    </source>
</evidence>
<dbReference type="Proteomes" id="UP001519332">
    <property type="component" value="Unassembled WGS sequence"/>
</dbReference>
<feature type="transmembrane region" description="Helical" evidence="6">
    <location>
        <begin position="41"/>
        <end position="71"/>
    </location>
</feature>
<dbReference type="InterPro" id="IPR018076">
    <property type="entry name" value="T2SS_GspF_dom"/>
</dbReference>
<feature type="domain" description="Type II secretion system protein GspF" evidence="7">
    <location>
        <begin position="94"/>
        <end position="208"/>
    </location>
</feature>
<keyword evidence="2" id="KW-1003">Cell membrane</keyword>